<dbReference type="PROSITE" id="PS51257">
    <property type="entry name" value="PROKAR_LIPOPROTEIN"/>
    <property type="match status" value="1"/>
</dbReference>
<dbReference type="EMBL" id="CP117880">
    <property type="protein sequence ID" value="WDF66808.1"/>
    <property type="molecule type" value="Genomic_DNA"/>
</dbReference>
<proteinExistence type="predicted"/>
<evidence type="ECO:0000313" key="1">
    <source>
        <dbReference type="EMBL" id="WDF66808.1"/>
    </source>
</evidence>
<name>A0ABY7WEL2_9SPHI</name>
<organism evidence="1 2">
    <name type="scientific">Sphingobacterium oryzagri</name>
    <dbReference type="NCBI Taxonomy" id="3025669"/>
    <lineage>
        <taxon>Bacteria</taxon>
        <taxon>Pseudomonadati</taxon>
        <taxon>Bacteroidota</taxon>
        <taxon>Sphingobacteriia</taxon>
        <taxon>Sphingobacteriales</taxon>
        <taxon>Sphingobacteriaceae</taxon>
        <taxon>Sphingobacterium</taxon>
    </lineage>
</organism>
<dbReference type="Proteomes" id="UP001221558">
    <property type="component" value="Chromosome"/>
</dbReference>
<keyword evidence="2" id="KW-1185">Reference proteome</keyword>
<evidence type="ECO:0000313" key="2">
    <source>
        <dbReference type="Proteomes" id="UP001221558"/>
    </source>
</evidence>
<dbReference type="RefSeq" id="WP_274265548.1">
    <property type="nucleotide sequence ID" value="NZ_CP117880.1"/>
</dbReference>
<accession>A0ABY7WEL2</accession>
<dbReference type="InterPro" id="IPR032183">
    <property type="entry name" value="PKD-like"/>
</dbReference>
<sequence>MNKATKKTGIICLLIYLFSSCQKDLGNYSYSDLNEVTIAAIDSSYSALSGDRITISPQLSYAQNSDTSLFTYEWLYYGPTGGQNSVDSVVHTGIVLDKVFDFEAGSYNMYYRITEKSTGIIYTKFFNLAIGDLGYEGWLLLSDVNGRSRLDMLNYVSDETFIPQVDILSAMQSNVSLAGSPISVNLGFHHYLQQLYVITSEEGYHLLQPSYETNISGYLYLPLSLLITGSAQRGFADARANMNFFTDYIYTNGGLYYRNPAYQGTVMRTVGPVNTNAANNRFSISPFFATTGVYDNAQTVMFNQDEKRMYRYQGLWGIISSPLIIDGLDMQHDDLIFMDYSTYNSGYVFAVFKDTRTNSYHLAQFTMNGTLALSALLDGPDIADADLFTIDPNWGYLLYAANGKIYEYDLGTRRTALMQDYGERKISYLAFPKMLSPLNPSYFVGTDRYARYSRRLIVCTYEESNPERSGAVQFYTVPTLNRPFVAVDRYEGFGKIVSVVYNEK</sequence>
<gene>
    <name evidence="1" type="ORF">PQ465_10880</name>
</gene>
<reference evidence="1 2" key="1">
    <citation type="submission" date="2023-02" db="EMBL/GenBank/DDBJ databases">
        <title>Genome sequence of Sphingobacterium sp. KACC 22765.</title>
        <authorList>
            <person name="Kim S."/>
            <person name="Heo J."/>
            <person name="Kwon S.-W."/>
        </authorList>
    </citation>
    <scope>NUCLEOTIDE SEQUENCE [LARGE SCALE GENOMIC DNA]</scope>
    <source>
        <strain evidence="1 2">KACC 22765</strain>
    </source>
</reference>
<dbReference type="Pfam" id="PF16407">
    <property type="entry name" value="PKD_2"/>
    <property type="match status" value="1"/>
</dbReference>
<protein>
    <submittedName>
        <fullName evidence="1">PKD-like family lipoprotein</fullName>
    </submittedName>
</protein>